<evidence type="ECO:0000256" key="2">
    <source>
        <dbReference type="ARBA" id="ARBA00010690"/>
    </source>
</evidence>
<keyword evidence="15" id="KW-0282">Flagellum</keyword>
<feature type="transmembrane region" description="Helical" evidence="13">
    <location>
        <begin position="187"/>
        <end position="212"/>
    </location>
</feature>
<feature type="compositionally biased region" description="Basic and acidic residues" evidence="14">
    <location>
        <begin position="7"/>
        <end position="24"/>
    </location>
</feature>
<keyword evidence="8 13" id="KW-0653">Protein transport</keyword>
<keyword evidence="15" id="KW-0969">Cilium</keyword>
<evidence type="ECO:0000256" key="6">
    <source>
        <dbReference type="ARBA" id="ARBA00022692"/>
    </source>
</evidence>
<dbReference type="AlphaFoldDB" id="A0A420WNW1"/>
<gene>
    <name evidence="13" type="primary">flhB</name>
    <name evidence="15" type="ORF">BCL74_0477</name>
</gene>
<evidence type="ECO:0000313" key="15">
    <source>
        <dbReference type="EMBL" id="RKQ72709.1"/>
    </source>
</evidence>
<evidence type="ECO:0000313" key="16">
    <source>
        <dbReference type="Proteomes" id="UP000277424"/>
    </source>
</evidence>
<sequence length="370" mass="41081">MSDDQDEASKTEDPTDKKLSDAREKGQVAVSREIASWLALVGGLLIVSLFASFISKQVYTTIRPFIEKPHELILDAASVGSVFGFALAGTAIALAIPLLLFMFLGAAANVMQNGVLFAPEAIAPKLENISPLKGLKKMFSSSGLVEFLKGIFKIVLVGALLGVILYPELSRLEEIMQLDPVSMLEEIRWMLILLLGGAVALMAVIAFADLVYQRYSFNKQMRMTKQEVRDEYKQTEGDPMIKGRLRNLRMQRARQRMMAAVPQATVVVTNPTHYAVAIKYERDSMQAPMVVAKGIDAVALRIREMAEEHKVPVVENPPVARMLYATVEIDQEIKPEQYQAIAEIISYVFRLNQGRNPNINQGRNGGSIRQ</sequence>
<dbReference type="InterPro" id="IPR006135">
    <property type="entry name" value="T3SS_substrate_exporter"/>
</dbReference>
<protein>
    <recommendedName>
        <fullName evidence="3 13">Flagellar biosynthetic protein FlhB</fullName>
    </recommendedName>
</protein>
<keyword evidence="9 13" id="KW-1133">Transmembrane helix</keyword>
<feature type="transmembrane region" description="Helical" evidence="13">
    <location>
        <begin position="144"/>
        <end position="167"/>
    </location>
</feature>
<dbReference type="InterPro" id="IPR029025">
    <property type="entry name" value="T3SS_substrate_exporter_C"/>
</dbReference>
<evidence type="ECO:0000256" key="7">
    <source>
        <dbReference type="ARBA" id="ARBA00022795"/>
    </source>
</evidence>
<dbReference type="PRINTS" id="PR00950">
    <property type="entry name" value="TYPE3IMSPROT"/>
</dbReference>
<keyword evidence="11 13" id="KW-1006">Bacterial flagellum protein export</keyword>
<evidence type="ECO:0000256" key="1">
    <source>
        <dbReference type="ARBA" id="ARBA00004651"/>
    </source>
</evidence>
<keyword evidence="4 13" id="KW-0813">Transport</keyword>
<organism evidence="15 16">
    <name type="scientific">Oceanibaculum indicum</name>
    <dbReference type="NCBI Taxonomy" id="526216"/>
    <lineage>
        <taxon>Bacteria</taxon>
        <taxon>Pseudomonadati</taxon>
        <taxon>Pseudomonadota</taxon>
        <taxon>Alphaproteobacteria</taxon>
        <taxon>Rhodospirillales</taxon>
        <taxon>Oceanibaculaceae</taxon>
        <taxon>Oceanibaculum</taxon>
    </lineage>
</organism>
<feature type="transmembrane region" description="Helical" evidence="13">
    <location>
        <begin position="34"/>
        <end position="55"/>
    </location>
</feature>
<evidence type="ECO:0000256" key="8">
    <source>
        <dbReference type="ARBA" id="ARBA00022927"/>
    </source>
</evidence>
<dbReference type="Gene3D" id="6.10.250.2080">
    <property type="match status" value="1"/>
</dbReference>
<evidence type="ECO:0000256" key="10">
    <source>
        <dbReference type="ARBA" id="ARBA00023136"/>
    </source>
</evidence>
<dbReference type="PANTHER" id="PTHR30531">
    <property type="entry name" value="FLAGELLAR BIOSYNTHETIC PROTEIN FLHB"/>
    <property type="match status" value="1"/>
</dbReference>
<dbReference type="EMBL" id="RBIG01000001">
    <property type="protein sequence ID" value="RKQ72709.1"/>
    <property type="molecule type" value="Genomic_DNA"/>
</dbReference>
<evidence type="ECO:0000256" key="12">
    <source>
        <dbReference type="ARBA" id="ARBA00025078"/>
    </source>
</evidence>
<evidence type="ECO:0000256" key="9">
    <source>
        <dbReference type="ARBA" id="ARBA00022989"/>
    </source>
</evidence>
<comment type="function">
    <text evidence="12 13">Required for formation of the rod structure in the basal body of the flagellar apparatus. Together with FliI and FliH, may constitute the export apparatus of flagellin.</text>
</comment>
<dbReference type="InterPro" id="IPR006136">
    <property type="entry name" value="FlhB"/>
</dbReference>
<comment type="subcellular location">
    <subcellularLocation>
        <location evidence="1">Cell membrane</location>
        <topology evidence="1">Multi-pass membrane protein</topology>
    </subcellularLocation>
</comment>
<dbReference type="FunFam" id="3.40.1690.10:FF:000001">
    <property type="entry name" value="Flagellar biosynthetic protein FlhB"/>
    <property type="match status" value="1"/>
</dbReference>
<keyword evidence="10 13" id="KW-0472">Membrane</keyword>
<dbReference type="PANTHER" id="PTHR30531:SF12">
    <property type="entry name" value="FLAGELLAR BIOSYNTHETIC PROTEIN FLHB"/>
    <property type="match status" value="1"/>
</dbReference>
<evidence type="ECO:0000256" key="13">
    <source>
        <dbReference type="RuleBase" id="RU364091"/>
    </source>
</evidence>
<evidence type="ECO:0000256" key="5">
    <source>
        <dbReference type="ARBA" id="ARBA00022475"/>
    </source>
</evidence>
<dbReference type="NCBIfam" id="TIGR00328">
    <property type="entry name" value="flhB"/>
    <property type="match status" value="1"/>
</dbReference>
<dbReference type="SUPFAM" id="SSF160544">
    <property type="entry name" value="EscU C-terminal domain-like"/>
    <property type="match status" value="1"/>
</dbReference>
<comment type="similarity">
    <text evidence="2 13">Belongs to the type III secretion exporter family.</text>
</comment>
<evidence type="ECO:0000256" key="14">
    <source>
        <dbReference type="SAM" id="MobiDB-lite"/>
    </source>
</evidence>
<dbReference type="GO" id="GO:0005886">
    <property type="term" value="C:plasma membrane"/>
    <property type="evidence" value="ECO:0007669"/>
    <property type="project" value="UniProtKB-SubCell"/>
</dbReference>
<evidence type="ECO:0000256" key="4">
    <source>
        <dbReference type="ARBA" id="ARBA00022448"/>
    </source>
</evidence>
<reference evidence="15 16" key="1">
    <citation type="submission" date="2018-10" db="EMBL/GenBank/DDBJ databases">
        <title>Comparative analysis of microorganisms from saline springs in Andes Mountain Range, Colombia.</title>
        <authorList>
            <person name="Rubin E."/>
        </authorList>
    </citation>
    <scope>NUCLEOTIDE SEQUENCE [LARGE SCALE GENOMIC DNA]</scope>
    <source>
        <strain evidence="15 16">USBA 36</strain>
    </source>
</reference>
<accession>A0A420WNW1</accession>
<comment type="caution">
    <text evidence="15">The sequence shown here is derived from an EMBL/GenBank/DDBJ whole genome shotgun (WGS) entry which is preliminary data.</text>
</comment>
<keyword evidence="6 13" id="KW-0812">Transmembrane</keyword>
<dbReference type="Gene3D" id="3.40.1690.10">
    <property type="entry name" value="secretion proteins EscU"/>
    <property type="match status" value="1"/>
</dbReference>
<dbReference type="Pfam" id="PF01312">
    <property type="entry name" value="Bac_export_2"/>
    <property type="match status" value="1"/>
</dbReference>
<dbReference type="GO" id="GO:0009306">
    <property type="term" value="P:protein secretion"/>
    <property type="evidence" value="ECO:0007669"/>
    <property type="project" value="InterPro"/>
</dbReference>
<keyword evidence="5 13" id="KW-1003">Cell membrane</keyword>
<feature type="transmembrane region" description="Helical" evidence="13">
    <location>
        <begin position="76"/>
        <end position="96"/>
    </location>
</feature>
<evidence type="ECO:0000256" key="3">
    <source>
        <dbReference type="ARBA" id="ARBA00021622"/>
    </source>
</evidence>
<evidence type="ECO:0000256" key="11">
    <source>
        <dbReference type="ARBA" id="ARBA00023225"/>
    </source>
</evidence>
<dbReference type="GO" id="GO:0044780">
    <property type="term" value="P:bacterial-type flagellum assembly"/>
    <property type="evidence" value="ECO:0007669"/>
    <property type="project" value="InterPro"/>
</dbReference>
<dbReference type="Proteomes" id="UP000277424">
    <property type="component" value="Unassembled WGS sequence"/>
</dbReference>
<keyword evidence="7 13" id="KW-1005">Bacterial flagellum biogenesis</keyword>
<dbReference type="OrthoDB" id="9807950at2"/>
<name>A0A420WNW1_9PROT</name>
<dbReference type="RefSeq" id="WP_008944816.1">
    <property type="nucleotide sequence ID" value="NZ_RBIG01000001.1"/>
</dbReference>
<feature type="region of interest" description="Disordered" evidence="14">
    <location>
        <begin position="1"/>
        <end position="24"/>
    </location>
</feature>
<keyword evidence="15" id="KW-0966">Cell projection</keyword>
<proteinExistence type="inferred from homology"/>